<dbReference type="RefSeq" id="WP_146404056.1">
    <property type="nucleotide sequence ID" value="NZ_SJPJ01000002.1"/>
</dbReference>
<organism evidence="2 3">
    <name type="scientific">Novipirellula herctigrandis</name>
    <dbReference type="NCBI Taxonomy" id="2527986"/>
    <lineage>
        <taxon>Bacteria</taxon>
        <taxon>Pseudomonadati</taxon>
        <taxon>Planctomycetota</taxon>
        <taxon>Planctomycetia</taxon>
        <taxon>Pirellulales</taxon>
        <taxon>Pirellulaceae</taxon>
        <taxon>Novipirellula</taxon>
    </lineage>
</organism>
<sequence>MFKNFSPWLLGINGRQSELIELALTYGFRGMDVDMFDMLRRSQRTSLEDATKYLRAAEIKIGGFDLGINLDADDEAFTTQVATLHPMADIAKELGTTRAYVKLPAATDRLPYHEYFEIQRARLNQIADVLAPREIKLGVAFSAGKELEEGKEFAFVRDAEGFVALVSSIPAENVGYIIDTFDWVVGSGAMDKLTEIPVDKIVSVRLGAVASEVEASSATTTDRVLPAKEGLLNHVQLIEHLESNKYNGPICPTASSSRYKGQTRESTVQQAQEAIDGISKDAGLAVAPLPMDLIEDIPYEPTPAT</sequence>
<keyword evidence="3" id="KW-1185">Reference proteome</keyword>
<dbReference type="InterPro" id="IPR013022">
    <property type="entry name" value="Xyl_isomerase-like_TIM-brl"/>
</dbReference>
<evidence type="ECO:0000259" key="1">
    <source>
        <dbReference type="Pfam" id="PF01261"/>
    </source>
</evidence>
<evidence type="ECO:0000313" key="3">
    <source>
        <dbReference type="Proteomes" id="UP000315010"/>
    </source>
</evidence>
<comment type="caution">
    <text evidence="2">The sequence shown here is derived from an EMBL/GenBank/DDBJ whole genome shotgun (WGS) entry which is preliminary data.</text>
</comment>
<dbReference type="EMBL" id="SJPJ01000002">
    <property type="protein sequence ID" value="TWT76256.1"/>
    <property type="molecule type" value="Genomic_DNA"/>
</dbReference>
<feature type="domain" description="Xylose isomerase-like TIM barrel" evidence="1">
    <location>
        <begin position="21"/>
        <end position="272"/>
    </location>
</feature>
<reference evidence="2 3" key="1">
    <citation type="submission" date="2019-02" db="EMBL/GenBank/DDBJ databases">
        <title>Deep-cultivation of Planctomycetes and their phenomic and genomic characterization uncovers novel biology.</title>
        <authorList>
            <person name="Wiegand S."/>
            <person name="Jogler M."/>
            <person name="Boedeker C."/>
            <person name="Pinto D."/>
            <person name="Vollmers J."/>
            <person name="Rivas-Marin E."/>
            <person name="Kohn T."/>
            <person name="Peeters S.H."/>
            <person name="Heuer A."/>
            <person name="Rast P."/>
            <person name="Oberbeckmann S."/>
            <person name="Bunk B."/>
            <person name="Jeske O."/>
            <person name="Meyerdierks A."/>
            <person name="Storesund J.E."/>
            <person name="Kallscheuer N."/>
            <person name="Luecker S."/>
            <person name="Lage O.M."/>
            <person name="Pohl T."/>
            <person name="Merkel B.J."/>
            <person name="Hornburger P."/>
            <person name="Mueller R.-W."/>
            <person name="Bruemmer F."/>
            <person name="Labrenz M."/>
            <person name="Spormann A.M."/>
            <person name="Op Den Camp H."/>
            <person name="Overmann J."/>
            <person name="Amann R."/>
            <person name="Jetten M.S.M."/>
            <person name="Mascher T."/>
            <person name="Medema M.H."/>
            <person name="Devos D.P."/>
            <person name="Kaster A.-K."/>
            <person name="Ovreas L."/>
            <person name="Rohde M."/>
            <person name="Galperin M.Y."/>
            <person name="Jogler C."/>
        </authorList>
    </citation>
    <scope>NUCLEOTIDE SEQUENCE [LARGE SCALE GENOMIC DNA]</scope>
    <source>
        <strain evidence="2 3">CA13</strain>
    </source>
</reference>
<dbReference type="PANTHER" id="PTHR12110:SF52">
    <property type="entry name" value="XYLOSE ISOMERASE"/>
    <property type="match status" value="1"/>
</dbReference>
<dbReference type="PANTHER" id="PTHR12110">
    <property type="entry name" value="HYDROXYPYRUVATE ISOMERASE"/>
    <property type="match status" value="1"/>
</dbReference>
<dbReference type="Pfam" id="PF01261">
    <property type="entry name" value="AP_endonuc_2"/>
    <property type="match status" value="1"/>
</dbReference>
<dbReference type="SUPFAM" id="SSF51658">
    <property type="entry name" value="Xylose isomerase-like"/>
    <property type="match status" value="1"/>
</dbReference>
<dbReference type="Proteomes" id="UP000315010">
    <property type="component" value="Unassembled WGS sequence"/>
</dbReference>
<keyword evidence="2" id="KW-0413">Isomerase</keyword>
<protein>
    <submittedName>
        <fullName evidence="2">Xylose isomerase-like TIM barrel</fullName>
    </submittedName>
</protein>
<dbReference type="AlphaFoldDB" id="A0A5C5YN00"/>
<dbReference type="GO" id="GO:0016853">
    <property type="term" value="F:isomerase activity"/>
    <property type="evidence" value="ECO:0007669"/>
    <property type="project" value="UniProtKB-KW"/>
</dbReference>
<name>A0A5C5YN00_9BACT</name>
<dbReference type="Gene3D" id="3.20.20.150">
    <property type="entry name" value="Divalent-metal-dependent TIM barrel enzymes"/>
    <property type="match status" value="1"/>
</dbReference>
<dbReference type="InterPro" id="IPR050312">
    <property type="entry name" value="IolE/XylAMocC-like"/>
</dbReference>
<dbReference type="OrthoDB" id="9782626at2"/>
<evidence type="ECO:0000313" key="2">
    <source>
        <dbReference type="EMBL" id="TWT76256.1"/>
    </source>
</evidence>
<proteinExistence type="predicted"/>
<accession>A0A5C5YN00</accession>
<dbReference type="InterPro" id="IPR036237">
    <property type="entry name" value="Xyl_isomerase-like_sf"/>
</dbReference>
<gene>
    <name evidence="2" type="ORF">CA13_67480</name>
</gene>